<dbReference type="InterPro" id="IPR036116">
    <property type="entry name" value="FN3_sf"/>
</dbReference>
<protein>
    <recommendedName>
        <fullName evidence="1">Fibronectin type-III domain-containing protein</fullName>
    </recommendedName>
</protein>
<name>A0ABD0N9E7_CIRMR</name>
<proteinExistence type="predicted"/>
<comment type="caution">
    <text evidence="2">The sequence shown here is derived from an EMBL/GenBank/DDBJ whole genome shotgun (WGS) entry which is preliminary data.</text>
</comment>
<dbReference type="EMBL" id="JAMKFB020000023">
    <property type="protein sequence ID" value="KAL0158230.1"/>
    <property type="molecule type" value="Genomic_DNA"/>
</dbReference>
<dbReference type="Proteomes" id="UP001529510">
    <property type="component" value="Unassembled WGS sequence"/>
</dbReference>
<evidence type="ECO:0000313" key="3">
    <source>
        <dbReference type="Proteomes" id="UP001529510"/>
    </source>
</evidence>
<organism evidence="2 3">
    <name type="scientific">Cirrhinus mrigala</name>
    <name type="common">Mrigala</name>
    <dbReference type="NCBI Taxonomy" id="683832"/>
    <lineage>
        <taxon>Eukaryota</taxon>
        <taxon>Metazoa</taxon>
        <taxon>Chordata</taxon>
        <taxon>Craniata</taxon>
        <taxon>Vertebrata</taxon>
        <taxon>Euteleostomi</taxon>
        <taxon>Actinopterygii</taxon>
        <taxon>Neopterygii</taxon>
        <taxon>Teleostei</taxon>
        <taxon>Ostariophysi</taxon>
        <taxon>Cypriniformes</taxon>
        <taxon>Cyprinidae</taxon>
        <taxon>Labeoninae</taxon>
        <taxon>Labeonini</taxon>
        <taxon>Cirrhinus</taxon>
    </lineage>
</organism>
<dbReference type="CDD" id="cd00063">
    <property type="entry name" value="FN3"/>
    <property type="match status" value="1"/>
</dbReference>
<dbReference type="AlphaFoldDB" id="A0ABD0N9E7"/>
<dbReference type="InterPro" id="IPR003961">
    <property type="entry name" value="FN3_dom"/>
</dbReference>
<keyword evidence="3" id="KW-1185">Reference proteome</keyword>
<feature type="non-terminal residue" evidence="2">
    <location>
        <position position="1"/>
    </location>
</feature>
<dbReference type="PROSITE" id="PS50853">
    <property type="entry name" value="FN3"/>
    <property type="match status" value="1"/>
</dbReference>
<dbReference type="InterPro" id="IPR013783">
    <property type="entry name" value="Ig-like_fold"/>
</dbReference>
<dbReference type="Gene3D" id="2.60.40.10">
    <property type="entry name" value="Immunoglobulins"/>
    <property type="match status" value="1"/>
</dbReference>
<feature type="domain" description="Fibronectin type-III" evidence="1">
    <location>
        <begin position="1"/>
        <end position="62"/>
    </location>
</feature>
<gene>
    <name evidence="2" type="ORF">M9458_046306</name>
</gene>
<dbReference type="SUPFAM" id="SSF49265">
    <property type="entry name" value="Fibronectin type III"/>
    <property type="match status" value="1"/>
</dbReference>
<evidence type="ECO:0000259" key="1">
    <source>
        <dbReference type="PROSITE" id="PS50853"/>
    </source>
</evidence>
<reference evidence="2 3" key="1">
    <citation type="submission" date="2024-05" db="EMBL/GenBank/DDBJ databases">
        <title>Genome sequencing and assembly of Indian major carp, Cirrhinus mrigala (Hamilton, 1822).</title>
        <authorList>
            <person name="Mohindra V."/>
            <person name="Chowdhury L.M."/>
            <person name="Lal K."/>
            <person name="Jena J.K."/>
        </authorList>
    </citation>
    <scope>NUCLEOTIDE SEQUENCE [LARGE SCALE GENOMIC DNA]</scope>
    <source>
        <strain evidence="2">CM1030</strain>
        <tissue evidence="2">Blood</tissue>
    </source>
</reference>
<accession>A0ABD0N9E7</accession>
<sequence length="73" mass="8186">ENDEERANGKVTTYTVLVLEKNSVQISDLSPSTVYLFKVQALSPDGNPGIYSLEQEFSTLPQGEQRENVCFNF</sequence>
<evidence type="ECO:0000313" key="2">
    <source>
        <dbReference type="EMBL" id="KAL0158230.1"/>
    </source>
</evidence>